<dbReference type="Proteomes" id="UP000187209">
    <property type="component" value="Unassembled WGS sequence"/>
</dbReference>
<dbReference type="AlphaFoldDB" id="A0A1R2B0G0"/>
<evidence type="ECO:0000313" key="2">
    <source>
        <dbReference type="Proteomes" id="UP000187209"/>
    </source>
</evidence>
<name>A0A1R2B0G0_9CILI</name>
<comment type="caution">
    <text evidence="1">The sequence shown here is derived from an EMBL/GenBank/DDBJ whole genome shotgun (WGS) entry which is preliminary data.</text>
</comment>
<reference evidence="1 2" key="1">
    <citation type="submission" date="2016-11" db="EMBL/GenBank/DDBJ databases">
        <title>The macronuclear genome of Stentor coeruleus: a giant cell with tiny introns.</title>
        <authorList>
            <person name="Slabodnick M."/>
            <person name="Ruby J.G."/>
            <person name="Reiff S.B."/>
            <person name="Swart E.C."/>
            <person name="Gosai S."/>
            <person name="Prabakaran S."/>
            <person name="Witkowska E."/>
            <person name="Larue G.E."/>
            <person name="Fisher S."/>
            <person name="Freeman R.M."/>
            <person name="Gunawardena J."/>
            <person name="Chu W."/>
            <person name="Stover N.A."/>
            <person name="Gregory B.D."/>
            <person name="Nowacki M."/>
            <person name="Derisi J."/>
            <person name="Roy S.W."/>
            <person name="Marshall W.F."/>
            <person name="Sood P."/>
        </authorList>
    </citation>
    <scope>NUCLEOTIDE SEQUENCE [LARGE SCALE GENOMIC DNA]</scope>
    <source>
        <strain evidence="1">WM001</strain>
    </source>
</reference>
<accession>A0A1R2B0G0</accession>
<sequence length="542" mass="64690">MAPGRTSPDILEPVTEISVLNPIRLTSSFEIVEISSGTSIWALYLKRQLLEKNRVDQRQLHSVLALKFILKSLVIKTKQSSFDKLYKTNNKLLKIYQGLRLFIQIEKKILFDSFGCLKEVLREPIDSTIDRKKYSIAWLDMKAKNFDMLKVQRRFRVWHSNLFIECSYSSISHSQYKGQMQDTDLSKILELNCFKLEKKEYRFKKCLVRCGLRYFYCVKEYFERFKRMRIKKVEVKLEEKKGKMVRNKKKGKLRSANVNRENKVWEVVRVKYLKTLGIVIRLWKKIQYESHFVRTFSMEKILSLGKKVDIRVCGGVFNRIVVASISETAENEISALSQETKYWKTSFAINNLLSKFEKTYISSYFHRIFRYTDGQLLETTIFSSENRCKNLEKHWKSIFYLHDILKKLEKSYIKGYFQASIQYSTHRTKEEKAIKLFFNCLRHKILFAYRVLKNNAYSSTVRSNKLYIKLSKLSVNHSRKHFSFIISYPEFLMKKGFEGFVHNYYQKNIEIINKTWKWKLDNNENKWKVKFEKEIQGGEDNS</sequence>
<protein>
    <submittedName>
        <fullName evidence="1">Uncharacterized protein</fullName>
    </submittedName>
</protein>
<keyword evidence="2" id="KW-1185">Reference proteome</keyword>
<dbReference type="EMBL" id="MPUH01001111">
    <property type="protein sequence ID" value="OMJ70227.1"/>
    <property type="molecule type" value="Genomic_DNA"/>
</dbReference>
<evidence type="ECO:0000313" key="1">
    <source>
        <dbReference type="EMBL" id="OMJ70227.1"/>
    </source>
</evidence>
<organism evidence="1 2">
    <name type="scientific">Stentor coeruleus</name>
    <dbReference type="NCBI Taxonomy" id="5963"/>
    <lineage>
        <taxon>Eukaryota</taxon>
        <taxon>Sar</taxon>
        <taxon>Alveolata</taxon>
        <taxon>Ciliophora</taxon>
        <taxon>Postciliodesmatophora</taxon>
        <taxon>Heterotrichea</taxon>
        <taxon>Heterotrichida</taxon>
        <taxon>Stentoridae</taxon>
        <taxon>Stentor</taxon>
    </lineage>
</organism>
<proteinExistence type="predicted"/>
<gene>
    <name evidence="1" type="ORF">SteCoe_31858</name>
</gene>